<proteinExistence type="predicted"/>
<keyword evidence="1" id="KW-0472">Membrane</keyword>
<dbReference type="STRING" id="1267423.SAMN05216290_3856"/>
<name>A0A1I0RN19_9BACT</name>
<dbReference type="EMBL" id="FOIR01000005">
    <property type="protein sequence ID" value="SEW42579.1"/>
    <property type="molecule type" value="Genomic_DNA"/>
</dbReference>
<accession>A0A1I0RN19</accession>
<organism evidence="2 3">
    <name type="scientific">Roseivirga pacifica</name>
    <dbReference type="NCBI Taxonomy" id="1267423"/>
    <lineage>
        <taxon>Bacteria</taxon>
        <taxon>Pseudomonadati</taxon>
        <taxon>Bacteroidota</taxon>
        <taxon>Cytophagia</taxon>
        <taxon>Cytophagales</taxon>
        <taxon>Roseivirgaceae</taxon>
        <taxon>Roseivirga</taxon>
    </lineage>
</organism>
<sequence>MVKFGTSRRLKRSDIWTYVMEVFIVIFGITVAYQLNVYYDDKKDLRLENAAIEKLHNENELNLTTFESLIDERLQIEDDTRELARILYAGQFMQDDSLALYLFEINQTYKPLFQIEAINFYLNTNYTNKNSDLKNELITLKSNYLQLRDVVEYYVRMKEKYYNDFLVSDVDFGEEKILSLDRIKSVEFKNLVVNLLANEIELNALFDKTYGMAIRLDDLIDRKLR</sequence>
<keyword evidence="1" id="KW-0812">Transmembrane</keyword>
<keyword evidence="3" id="KW-1185">Reference proteome</keyword>
<feature type="transmembrane region" description="Helical" evidence="1">
    <location>
        <begin position="15"/>
        <end position="39"/>
    </location>
</feature>
<evidence type="ECO:0000256" key="1">
    <source>
        <dbReference type="SAM" id="Phobius"/>
    </source>
</evidence>
<keyword evidence="1" id="KW-1133">Transmembrane helix</keyword>
<reference evidence="3" key="1">
    <citation type="submission" date="2016-10" db="EMBL/GenBank/DDBJ databases">
        <authorList>
            <person name="Varghese N."/>
            <person name="Submissions S."/>
        </authorList>
    </citation>
    <scope>NUCLEOTIDE SEQUENCE [LARGE SCALE GENOMIC DNA]</scope>
    <source>
        <strain evidence="3">CGMCC 1.12402</strain>
    </source>
</reference>
<evidence type="ECO:0000313" key="3">
    <source>
        <dbReference type="Proteomes" id="UP000199437"/>
    </source>
</evidence>
<gene>
    <name evidence="2" type="ORF">SAMN05216290_3856</name>
</gene>
<dbReference type="GeneID" id="99988522"/>
<evidence type="ECO:0000313" key="2">
    <source>
        <dbReference type="EMBL" id="SEW42579.1"/>
    </source>
</evidence>
<dbReference type="Proteomes" id="UP000199437">
    <property type="component" value="Unassembled WGS sequence"/>
</dbReference>
<protein>
    <submittedName>
        <fullName evidence="2">Uncharacterized protein</fullName>
    </submittedName>
</protein>
<dbReference type="RefSeq" id="WP_090260930.1">
    <property type="nucleotide sequence ID" value="NZ_FOIR01000005.1"/>
</dbReference>
<dbReference type="AlphaFoldDB" id="A0A1I0RN19"/>